<dbReference type="RefSeq" id="WP_378973115.1">
    <property type="nucleotide sequence ID" value="NZ_JBHSWN010000001.1"/>
</dbReference>
<feature type="region of interest" description="Disordered" evidence="2">
    <location>
        <begin position="1"/>
        <end position="20"/>
    </location>
</feature>
<evidence type="ECO:0000313" key="3">
    <source>
        <dbReference type="EMBL" id="MFC6791860.1"/>
    </source>
</evidence>
<evidence type="ECO:0000256" key="1">
    <source>
        <dbReference type="ARBA" id="ARBA00007031"/>
    </source>
</evidence>
<name>A0ABW2BNZ3_9HYPH</name>
<protein>
    <submittedName>
        <fullName evidence="3">MucR family transcriptional regulator</fullName>
    </submittedName>
</protein>
<comment type="similarity">
    <text evidence="1">Belongs to the ros/MucR family.</text>
</comment>
<organism evidence="3 4">
    <name type="scientific">Methylobacterium komagatae</name>
    <dbReference type="NCBI Taxonomy" id="374425"/>
    <lineage>
        <taxon>Bacteria</taxon>
        <taxon>Pseudomonadati</taxon>
        <taxon>Pseudomonadota</taxon>
        <taxon>Alphaproteobacteria</taxon>
        <taxon>Hyphomicrobiales</taxon>
        <taxon>Methylobacteriaceae</taxon>
        <taxon>Methylobacterium</taxon>
    </lineage>
</organism>
<dbReference type="EMBL" id="JBHSWN010000001">
    <property type="protein sequence ID" value="MFC6791860.1"/>
    <property type="molecule type" value="Genomic_DNA"/>
</dbReference>
<accession>A0ABW2BNZ3</accession>
<sequence length="104" mass="11389">MKTLNPGADVSDENYGKPKPAQIRQSIMPDALISFIDGKAYKTLKRHLTSHGLDPASYRERYGLPADYPMVAQGYAEHRSQIAKATGLGAIGGRNNPRKAIAHR</sequence>
<keyword evidence="4" id="KW-1185">Reference proteome</keyword>
<proteinExistence type="inferred from homology"/>
<comment type="caution">
    <text evidence="3">The sequence shown here is derived from an EMBL/GenBank/DDBJ whole genome shotgun (WGS) entry which is preliminary data.</text>
</comment>
<dbReference type="Gene3D" id="1.10.10.1550">
    <property type="entry name" value="ROS/MUCR transcriptional regulator protein"/>
    <property type="match status" value="1"/>
</dbReference>
<dbReference type="Pfam" id="PF05443">
    <property type="entry name" value="ROS_MUCR"/>
    <property type="match status" value="1"/>
</dbReference>
<dbReference type="InterPro" id="IPR008807">
    <property type="entry name" value="ROS_MUCR"/>
</dbReference>
<gene>
    <name evidence="3" type="ORF">ACFQE0_21020</name>
</gene>
<dbReference type="Proteomes" id="UP001596292">
    <property type="component" value="Unassembled WGS sequence"/>
</dbReference>
<evidence type="ECO:0000313" key="4">
    <source>
        <dbReference type="Proteomes" id="UP001596292"/>
    </source>
</evidence>
<reference evidence="4" key="1">
    <citation type="journal article" date="2019" name="Int. J. Syst. Evol. Microbiol.">
        <title>The Global Catalogue of Microorganisms (GCM) 10K type strain sequencing project: providing services to taxonomists for standard genome sequencing and annotation.</title>
        <authorList>
            <consortium name="The Broad Institute Genomics Platform"/>
            <consortium name="The Broad Institute Genome Sequencing Center for Infectious Disease"/>
            <person name="Wu L."/>
            <person name="Ma J."/>
        </authorList>
    </citation>
    <scope>NUCLEOTIDE SEQUENCE [LARGE SCALE GENOMIC DNA]</scope>
    <source>
        <strain evidence="4">CCUG 48316</strain>
    </source>
</reference>
<evidence type="ECO:0000256" key="2">
    <source>
        <dbReference type="SAM" id="MobiDB-lite"/>
    </source>
</evidence>
<dbReference type="InterPro" id="IPR041920">
    <property type="entry name" value="ROS/MUCR_sf"/>
</dbReference>